<reference evidence="10 11" key="1">
    <citation type="submission" date="2015-07" db="EMBL/GenBank/DDBJ databases">
        <title>The genome of Dufourea novaeangliae.</title>
        <authorList>
            <person name="Pan H."/>
            <person name="Kapheim K."/>
        </authorList>
    </citation>
    <scope>NUCLEOTIDE SEQUENCE [LARGE SCALE GENOMIC DNA]</scope>
    <source>
        <strain evidence="10">0120121106</strain>
        <tissue evidence="10">Whole body</tissue>
    </source>
</reference>
<dbReference type="Pfam" id="PF05188">
    <property type="entry name" value="MutS_II"/>
    <property type="match status" value="1"/>
</dbReference>
<feature type="compositionally biased region" description="Polar residues" evidence="8">
    <location>
        <begin position="1"/>
        <end position="16"/>
    </location>
</feature>
<dbReference type="SMART" id="SM00533">
    <property type="entry name" value="MUTSd"/>
    <property type="match status" value="1"/>
</dbReference>
<dbReference type="InterPro" id="IPR036678">
    <property type="entry name" value="MutS_con_dom_sf"/>
</dbReference>
<feature type="compositionally biased region" description="Polar residues" evidence="8">
    <location>
        <begin position="170"/>
        <end position="183"/>
    </location>
</feature>
<dbReference type="InterPro" id="IPR007695">
    <property type="entry name" value="DNA_mismatch_repair_MutS-lik_N"/>
</dbReference>
<keyword evidence="2 6" id="KW-0547">Nucleotide-binding</keyword>
<dbReference type="Pfam" id="PF05192">
    <property type="entry name" value="MutS_III"/>
    <property type="match status" value="1"/>
</dbReference>
<dbReference type="InterPro" id="IPR036187">
    <property type="entry name" value="DNA_mismatch_repair_MutS_sf"/>
</dbReference>
<name>A0A154NWM0_DUFNO</name>
<evidence type="ECO:0000256" key="6">
    <source>
        <dbReference type="PIRNR" id="PIRNR037677"/>
    </source>
</evidence>
<dbReference type="InterPro" id="IPR007861">
    <property type="entry name" value="DNA_mismatch_repair_MutS_clamp"/>
</dbReference>
<dbReference type="Pfam" id="PF01624">
    <property type="entry name" value="MutS_I"/>
    <property type="match status" value="1"/>
</dbReference>
<dbReference type="NCBIfam" id="NF003810">
    <property type="entry name" value="PRK05399.1"/>
    <property type="match status" value="1"/>
</dbReference>
<dbReference type="Gene3D" id="3.40.1170.10">
    <property type="entry name" value="DNA repair protein MutS, domain I"/>
    <property type="match status" value="1"/>
</dbReference>
<comment type="similarity">
    <text evidence="1 6 7">Belongs to the DNA mismatch repair MutS family.</text>
</comment>
<dbReference type="SUPFAM" id="SSF55271">
    <property type="entry name" value="DNA repair protein MutS, domain I"/>
    <property type="match status" value="1"/>
</dbReference>
<dbReference type="GO" id="GO:0140664">
    <property type="term" value="F:ATP-dependent DNA damage sensor activity"/>
    <property type="evidence" value="ECO:0007669"/>
    <property type="project" value="InterPro"/>
</dbReference>
<gene>
    <name evidence="10" type="ORF">WN55_01241</name>
</gene>
<keyword evidence="4 6" id="KW-0067">ATP-binding</keyword>
<dbReference type="Pfam" id="PF05190">
    <property type="entry name" value="MutS_IV"/>
    <property type="match status" value="1"/>
</dbReference>
<evidence type="ECO:0000256" key="8">
    <source>
        <dbReference type="SAM" id="MobiDB-lite"/>
    </source>
</evidence>
<dbReference type="InterPro" id="IPR045076">
    <property type="entry name" value="MutS"/>
</dbReference>
<dbReference type="OrthoDB" id="121051at2759"/>
<dbReference type="SUPFAM" id="SSF48334">
    <property type="entry name" value="DNA repair protein MutS, domain III"/>
    <property type="match status" value="1"/>
</dbReference>
<dbReference type="InterPro" id="IPR027417">
    <property type="entry name" value="P-loop_NTPase"/>
</dbReference>
<dbReference type="InterPro" id="IPR007696">
    <property type="entry name" value="DNA_mismatch_repair_MutS_core"/>
</dbReference>
<evidence type="ECO:0000256" key="4">
    <source>
        <dbReference type="ARBA" id="ARBA00022840"/>
    </source>
</evidence>
<dbReference type="SUPFAM" id="SSF53150">
    <property type="entry name" value="DNA repair protein MutS, domain II"/>
    <property type="match status" value="1"/>
</dbReference>
<feature type="compositionally biased region" description="Basic residues" evidence="8">
    <location>
        <begin position="141"/>
        <end position="155"/>
    </location>
</feature>
<dbReference type="SUPFAM" id="SSF52540">
    <property type="entry name" value="P-loop containing nucleoside triphosphate hydrolases"/>
    <property type="match status" value="1"/>
</dbReference>
<feature type="compositionally biased region" description="Acidic residues" evidence="8">
    <location>
        <begin position="114"/>
        <end position="137"/>
    </location>
</feature>
<feature type="region of interest" description="Disordered" evidence="8">
    <location>
        <begin position="1"/>
        <end position="183"/>
    </location>
</feature>
<dbReference type="PANTHER" id="PTHR11361:SF148">
    <property type="entry name" value="DNA MISMATCH REPAIR PROTEIN MSH6"/>
    <property type="match status" value="1"/>
</dbReference>
<evidence type="ECO:0000313" key="11">
    <source>
        <dbReference type="Proteomes" id="UP000076502"/>
    </source>
</evidence>
<dbReference type="AlphaFoldDB" id="A0A154NWM0"/>
<dbReference type="Gene3D" id="3.30.420.110">
    <property type="entry name" value="MutS, connector domain"/>
    <property type="match status" value="1"/>
</dbReference>
<dbReference type="GO" id="GO:0005524">
    <property type="term" value="F:ATP binding"/>
    <property type="evidence" value="ECO:0007669"/>
    <property type="project" value="UniProtKB-UniRule"/>
</dbReference>
<evidence type="ECO:0000259" key="9">
    <source>
        <dbReference type="PROSITE" id="PS00486"/>
    </source>
</evidence>
<keyword evidence="5 6" id="KW-0238">DNA-binding</keyword>
<dbReference type="FunFam" id="1.10.1420.10:FF:000005">
    <property type="entry name" value="DNA mismatch repair protein"/>
    <property type="match status" value="1"/>
</dbReference>
<dbReference type="PIRSF" id="PIRSF037677">
    <property type="entry name" value="DNA_mis_repair_Msh6"/>
    <property type="match status" value="1"/>
</dbReference>
<dbReference type="InterPro" id="IPR017261">
    <property type="entry name" value="DNA_mismatch_repair_MutS/MSH"/>
</dbReference>
<feature type="domain" description="DNA mismatch repair proteins mutS family" evidence="9">
    <location>
        <begin position="993"/>
        <end position="1009"/>
    </location>
</feature>
<dbReference type="Gene3D" id="3.40.50.300">
    <property type="entry name" value="P-loop containing nucleotide triphosphate hydrolases"/>
    <property type="match status" value="1"/>
</dbReference>
<protein>
    <recommendedName>
        <fullName evidence="6">DNA mismatch repair protein</fullName>
    </recommendedName>
</protein>
<keyword evidence="3 6" id="KW-0227">DNA damage</keyword>
<evidence type="ECO:0000256" key="7">
    <source>
        <dbReference type="RuleBase" id="RU003756"/>
    </source>
</evidence>
<dbReference type="FunFam" id="3.40.1170.10:FF:000002">
    <property type="entry name" value="DNA mismatch repair protein"/>
    <property type="match status" value="1"/>
</dbReference>
<feature type="compositionally biased region" description="Acidic residues" evidence="8">
    <location>
        <begin position="95"/>
        <end position="104"/>
    </location>
</feature>
<dbReference type="GO" id="GO:0032301">
    <property type="term" value="C:MutSalpha complex"/>
    <property type="evidence" value="ECO:0007669"/>
    <property type="project" value="TreeGrafter"/>
</dbReference>
<accession>A0A154NWM0</accession>
<feature type="compositionally biased region" description="Low complexity" evidence="8">
    <location>
        <begin position="29"/>
        <end position="41"/>
    </location>
</feature>
<evidence type="ECO:0000256" key="1">
    <source>
        <dbReference type="ARBA" id="ARBA00006271"/>
    </source>
</evidence>
<feature type="compositionally biased region" description="Basic and acidic residues" evidence="8">
    <location>
        <begin position="57"/>
        <end position="71"/>
    </location>
</feature>
<dbReference type="STRING" id="178035.A0A154NWM0"/>
<dbReference type="Proteomes" id="UP000076502">
    <property type="component" value="Unassembled WGS sequence"/>
</dbReference>
<sequence>MSKVNTLYNYFTSPKTPKQPANKPVNDQKPSTPKTSKTPKTPKTPKEQRNKAKTPSKGKENRNAEDKKRIYEDDEEEEKDKDEPRQLKKRRLVISDEESGEDSGDEFKPGPQDGSEDSDSGSEGEPETEPETQSEEESPVKKQKASNSTKRKAATRSKINNKADKKESKPSPQIQAQGSSNHVESWPHLKYDFLQPNKIRDINRKPLGDPNYDPKTVYVPLDFLNQQTPAMRQWWELKSKHFDCVLFFKVGKFYELYHMDAVTGVKELNLTYMRGEFAHSGFPEIGYGRFSASLIERGYKVARVEQTENPEMMTQRCSKMTKPSKFDKVVRREICQISSKGTRVYTPQDVDASTPNSHYLMSLVEKCPAGATASHYGVCFIDTTIGDFYLGQFEDDRCNSRILTLLAHYPPVHVVYERGNLSQKTLQILNNTLTTCIKEPLLRETQFWSSSTTLKNLHEGEYFKNSDSGFSWPAGLQPYLNEGDNLGLTPADDKELAVYALGGCVYLLKDYFLEQQLLAQARFKSYIPPDFSSQSSGATKFANNMVVLDAITINNLRIFGEGSLMKTLDRCCTPFGKRLLREWICRPSCRKNVILERQQAIQELMDRSEVVQTARGMLAGLPDLERLLSKIHAHGNPARMNNHPDGRAIMFEGPTYSKRRISDFTTTLSSFEDVLKIVSLFEDFSCNLIARCVKLEPDGEFPSLRESLDYFKTAFDHDEAKKEGCIVPKKGVDPEYDSVLMELAEVKKDLERYLDKQRQHFGVKVTFHGTDRKRYQIEIPESQVKKVGPGYELQSQRKGFKRYYTTEAKQLLSRQTNAEEHRNKVLKDINRRIFAQFSEKYEMWNTAVYKLSILDVLIALSEYALSGDMCVPEIDEGSDGNIFIDIREGKHPSIASDNFIPNDTLLAVDDTASFVILTGPNMGGKSTLMRQVALLTIIAQIGCYVPARSCRLTIVDRIFTRLGANDDILAGQSTFLVELSETSAILQHATPYSLVLLDELGRGTSTYDGTAIAAAVVDALTKLKCRTLFSTHYHSLVEDYKNKQDVTLAHMACMVENEEEDEVSQETVTFLYKLIEGACPKSYGFNAARLAGVPPVITSRAHEISKRLELETNRKHLFVALCKADGPAIRDIIATM</sequence>
<dbReference type="PANTHER" id="PTHR11361">
    <property type="entry name" value="DNA MISMATCH REPAIR PROTEIN MUTS FAMILY MEMBER"/>
    <property type="match status" value="1"/>
</dbReference>
<evidence type="ECO:0000256" key="5">
    <source>
        <dbReference type="ARBA" id="ARBA00023125"/>
    </source>
</evidence>
<keyword evidence="11" id="KW-1185">Reference proteome</keyword>
<comment type="function">
    <text evidence="6 7">Component of the post-replicative DNA mismatch repair system (MMR).</text>
</comment>
<dbReference type="InterPro" id="IPR000432">
    <property type="entry name" value="DNA_mismatch_repair_MutS_C"/>
</dbReference>
<dbReference type="SMART" id="SM00534">
    <property type="entry name" value="MUTSac"/>
    <property type="match status" value="1"/>
</dbReference>
<evidence type="ECO:0000256" key="3">
    <source>
        <dbReference type="ARBA" id="ARBA00022763"/>
    </source>
</evidence>
<dbReference type="GO" id="GO:0006298">
    <property type="term" value="P:mismatch repair"/>
    <property type="evidence" value="ECO:0007669"/>
    <property type="project" value="InterPro"/>
</dbReference>
<keyword evidence="6 7" id="KW-0234">DNA repair</keyword>
<dbReference type="Gene3D" id="1.10.1420.10">
    <property type="match status" value="2"/>
</dbReference>
<evidence type="ECO:0000313" key="10">
    <source>
        <dbReference type="EMBL" id="KZC03981.1"/>
    </source>
</evidence>
<dbReference type="InterPro" id="IPR016151">
    <property type="entry name" value="DNA_mismatch_repair_MutS_N"/>
</dbReference>
<proteinExistence type="inferred from homology"/>
<dbReference type="EMBL" id="KQ434773">
    <property type="protein sequence ID" value="KZC03981.1"/>
    <property type="molecule type" value="Genomic_DNA"/>
</dbReference>
<evidence type="ECO:0000256" key="2">
    <source>
        <dbReference type="ARBA" id="ARBA00022741"/>
    </source>
</evidence>
<dbReference type="InterPro" id="IPR007860">
    <property type="entry name" value="DNA_mmatch_repair_MutS_con_dom"/>
</dbReference>
<dbReference type="PROSITE" id="PS00486">
    <property type="entry name" value="DNA_MISMATCH_REPAIR_2"/>
    <property type="match status" value="1"/>
</dbReference>
<dbReference type="Pfam" id="PF00488">
    <property type="entry name" value="MutS_V"/>
    <property type="match status" value="1"/>
</dbReference>
<organism evidence="10 11">
    <name type="scientific">Dufourea novaeangliae</name>
    <name type="common">Sweat bee</name>
    <dbReference type="NCBI Taxonomy" id="178035"/>
    <lineage>
        <taxon>Eukaryota</taxon>
        <taxon>Metazoa</taxon>
        <taxon>Ecdysozoa</taxon>
        <taxon>Arthropoda</taxon>
        <taxon>Hexapoda</taxon>
        <taxon>Insecta</taxon>
        <taxon>Pterygota</taxon>
        <taxon>Neoptera</taxon>
        <taxon>Endopterygota</taxon>
        <taxon>Hymenoptera</taxon>
        <taxon>Apocrita</taxon>
        <taxon>Aculeata</taxon>
        <taxon>Apoidea</taxon>
        <taxon>Anthophila</taxon>
        <taxon>Halictidae</taxon>
        <taxon>Rophitinae</taxon>
        <taxon>Dufourea</taxon>
    </lineage>
</organism>
<dbReference type="GO" id="GO:0030983">
    <property type="term" value="F:mismatched DNA binding"/>
    <property type="evidence" value="ECO:0007669"/>
    <property type="project" value="UniProtKB-UniRule"/>
</dbReference>